<dbReference type="InterPro" id="IPR053930">
    <property type="entry name" value="RapZ-like_N"/>
</dbReference>
<keyword evidence="3 4" id="KW-0342">GTP-binding</keyword>
<gene>
    <name evidence="8" type="ORF">GONAM_12_00430</name>
</gene>
<accession>K6VV20</accession>
<feature type="domain" description="RapZ-like N-terminal" evidence="6">
    <location>
        <begin position="27"/>
        <end position="176"/>
    </location>
</feature>
<evidence type="ECO:0000256" key="1">
    <source>
        <dbReference type="ARBA" id="ARBA00022741"/>
    </source>
</evidence>
<sequence length="316" mass="34792">MSEQAEAEHDQQLNGGVRNGEVPDGLTVLFVTGMSGAGRSTAANVLEDDGWYVADNVPPSLISTMVGMVRENDPTITRLAMVLRASHPNLAHELEQLRDSLEESGIRTRLLYLDASEEALVRRFEQVRRRHPLQGKETLIEGIARERAILAPIKNVADLVVETSALTAAKLRSVVEGVSPGDTEPRLSIAVQSFGFKYGLPIDSDLVADVRFLPNPHWIDDLRDHNGQEAPVRDYVLGQPDAGDFLDLYTGLVSIVGRGYLREGKRYMTISVGCTGGKHRSVAISEELARRLRKTVDDSGVASYDVRVMHRDLGRE</sequence>
<evidence type="ECO:0000259" key="6">
    <source>
        <dbReference type="Pfam" id="PF03668"/>
    </source>
</evidence>
<dbReference type="PANTHER" id="PTHR30448">
    <property type="entry name" value="RNASE ADAPTER PROTEIN RAPZ"/>
    <property type="match status" value="1"/>
</dbReference>
<dbReference type="Pfam" id="PF22740">
    <property type="entry name" value="PapZ_C"/>
    <property type="match status" value="1"/>
</dbReference>
<evidence type="ECO:0000256" key="5">
    <source>
        <dbReference type="SAM" id="MobiDB-lite"/>
    </source>
</evidence>
<keyword evidence="2 4" id="KW-0067">ATP-binding</keyword>
<organism evidence="8 9">
    <name type="scientific">Gordonia namibiensis NBRC 108229</name>
    <dbReference type="NCBI Taxonomy" id="1208314"/>
    <lineage>
        <taxon>Bacteria</taxon>
        <taxon>Bacillati</taxon>
        <taxon>Actinomycetota</taxon>
        <taxon>Actinomycetes</taxon>
        <taxon>Mycobacteriales</taxon>
        <taxon>Gordoniaceae</taxon>
        <taxon>Gordonia</taxon>
    </lineage>
</organism>
<dbReference type="PANTHER" id="PTHR30448:SF0">
    <property type="entry name" value="RNASE ADAPTER PROTEIN RAPZ"/>
    <property type="match status" value="1"/>
</dbReference>
<feature type="domain" description="RapZ C-terminal" evidence="7">
    <location>
        <begin position="188"/>
        <end position="313"/>
    </location>
</feature>
<dbReference type="SUPFAM" id="SSF52540">
    <property type="entry name" value="P-loop containing nucleoside triphosphate hydrolases"/>
    <property type="match status" value="1"/>
</dbReference>
<dbReference type="NCBIfam" id="NF003828">
    <property type="entry name" value="PRK05416.1"/>
    <property type="match status" value="1"/>
</dbReference>
<dbReference type="EMBL" id="BAHE01000012">
    <property type="protein sequence ID" value="GAC00089.1"/>
    <property type="molecule type" value="Genomic_DNA"/>
</dbReference>
<comment type="caution">
    <text evidence="8">The sequence shown here is derived from an EMBL/GenBank/DDBJ whole genome shotgun (WGS) entry which is preliminary data.</text>
</comment>
<feature type="region of interest" description="Disordered" evidence="5">
    <location>
        <begin position="1"/>
        <end position="20"/>
    </location>
</feature>
<dbReference type="Proteomes" id="UP000035058">
    <property type="component" value="Unassembled WGS sequence"/>
</dbReference>
<reference evidence="8 9" key="1">
    <citation type="submission" date="2012-08" db="EMBL/GenBank/DDBJ databases">
        <title>Whole genome shotgun sequence of Gordonia namibiensis NBRC 108229.</title>
        <authorList>
            <person name="Isaki-Nakamura S."/>
            <person name="Hosoyama A."/>
            <person name="Tsuchikane K."/>
            <person name="Katsumata H."/>
            <person name="Baba S."/>
            <person name="Yamazaki S."/>
            <person name="Fujita N."/>
        </authorList>
    </citation>
    <scope>NUCLEOTIDE SEQUENCE [LARGE SCALE GENOMIC DNA]</scope>
    <source>
        <strain evidence="8 9">NBRC 108229</strain>
    </source>
</reference>
<evidence type="ECO:0000256" key="2">
    <source>
        <dbReference type="ARBA" id="ARBA00022840"/>
    </source>
</evidence>
<feature type="compositionally biased region" description="Basic and acidic residues" evidence="5">
    <location>
        <begin position="1"/>
        <end position="11"/>
    </location>
</feature>
<dbReference type="PIRSF" id="PIRSF005052">
    <property type="entry name" value="P-loopkin"/>
    <property type="match status" value="1"/>
</dbReference>
<proteinExistence type="inferred from homology"/>
<dbReference type="RefSeq" id="WP_006866309.1">
    <property type="nucleotide sequence ID" value="NZ_BAHE01000012.1"/>
</dbReference>
<keyword evidence="1 4" id="KW-0547">Nucleotide-binding</keyword>
<dbReference type="Pfam" id="PF03668">
    <property type="entry name" value="RapZ-like_N"/>
    <property type="match status" value="1"/>
</dbReference>
<name>K6VV20_9ACTN</name>
<evidence type="ECO:0000313" key="8">
    <source>
        <dbReference type="EMBL" id="GAC00089.1"/>
    </source>
</evidence>
<dbReference type="GO" id="GO:0005524">
    <property type="term" value="F:ATP binding"/>
    <property type="evidence" value="ECO:0007669"/>
    <property type="project" value="UniProtKB-UniRule"/>
</dbReference>
<evidence type="ECO:0000313" key="9">
    <source>
        <dbReference type="Proteomes" id="UP000035058"/>
    </source>
</evidence>
<evidence type="ECO:0000256" key="3">
    <source>
        <dbReference type="ARBA" id="ARBA00023134"/>
    </source>
</evidence>
<evidence type="ECO:0000256" key="4">
    <source>
        <dbReference type="HAMAP-Rule" id="MF_00636"/>
    </source>
</evidence>
<dbReference type="InterPro" id="IPR053931">
    <property type="entry name" value="RapZ_C"/>
</dbReference>
<comment type="caution">
    <text evidence="4">Lacks conserved residue(s) required for the propagation of feature annotation.</text>
</comment>
<protein>
    <submittedName>
        <fullName evidence="8">Uncharacterized protein</fullName>
    </submittedName>
</protein>
<dbReference type="InterPro" id="IPR027417">
    <property type="entry name" value="P-loop_NTPase"/>
</dbReference>
<keyword evidence="9" id="KW-1185">Reference proteome</keyword>
<dbReference type="GO" id="GO:0005525">
    <property type="term" value="F:GTP binding"/>
    <property type="evidence" value="ECO:0007669"/>
    <property type="project" value="UniProtKB-UniRule"/>
</dbReference>
<evidence type="ECO:0000259" key="7">
    <source>
        <dbReference type="Pfam" id="PF22740"/>
    </source>
</evidence>
<dbReference type="AlphaFoldDB" id="K6VV20"/>
<dbReference type="HAMAP" id="MF_00636">
    <property type="entry name" value="RapZ_like"/>
    <property type="match status" value="1"/>
</dbReference>
<feature type="binding site" evidence="4">
    <location>
        <begin position="33"/>
        <end position="40"/>
    </location>
    <ligand>
        <name>ATP</name>
        <dbReference type="ChEBI" id="CHEBI:30616"/>
    </ligand>
</feature>
<dbReference type="InterPro" id="IPR005337">
    <property type="entry name" value="RapZ-like"/>
</dbReference>